<dbReference type="EMBL" id="CM034390">
    <property type="protein sequence ID" value="KAJ0181737.1"/>
    <property type="molecule type" value="Genomic_DNA"/>
</dbReference>
<name>A0ACC1DDS4_9NEOP</name>
<sequence>MSLAIGGVATTTDRIEWSVKMIRELTPELAEIAKRELNEKPNQIQDNVKHLKDWISKQPHLKARTDDQWLVGMLRGCKYSLERVKRKLDLYYTLRTKAPEVTLRIKPTDVKFLEFFKLGTCVILPKPKDKLMPRVILIRPGAYDPSKDNVADIMCVLYYLVQILIIEDDVATVLGTKIMVDYENVTMNHFMQGTPSMLKKMIAVCQDSMPLRLKGSHHINLPSGIEKIFTLISGLLNEKAKERLKIYKQHEELFQEIPKEIIPQEYGGAGGRISEIIDYWAAKITEYEDWMLQEVQLGTDESKRQGPPPINLDLGMNGSFRQLEID</sequence>
<proteinExistence type="predicted"/>
<evidence type="ECO:0000313" key="1">
    <source>
        <dbReference type="EMBL" id="KAJ0181737.1"/>
    </source>
</evidence>
<reference evidence="1 2" key="1">
    <citation type="journal article" date="2021" name="Front. Genet.">
        <title>Chromosome-Level Genome Assembly Reveals Significant Gene Expansion in the Toll and IMD Signaling Pathways of Dendrolimus kikuchii.</title>
        <authorList>
            <person name="Zhou J."/>
            <person name="Wu P."/>
            <person name="Xiong Z."/>
            <person name="Liu N."/>
            <person name="Zhao N."/>
            <person name="Ji M."/>
            <person name="Qiu Y."/>
            <person name="Yang B."/>
        </authorList>
    </citation>
    <scope>NUCLEOTIDE SEQUENCE [LARGE SCALE GENOMIC DNA]</scope>
    <source>
        <strain evidence="1">Ann1</strain>
    </source>
</reference>
<accession>A0ACC1DDS4</accession>
<keyword evidence="2" id="KW-1185">Reference proteome</keyword>
<gene>
    <name evidence="1" type="ORF">K1T71_002459</name>
</gene>
<dbReference type="Proteomes" id="UP000824533">
    <property type="component" value="Linkage Group LG04"/>
</dbReference>
<evidence type="ECO:0000313" key="2">
    <source>
        <dbReference type="Proteomes" id="UP000824533"/>
    </source>
</evidence>
<organism evidence="1 2">
    <name type="scientific">Dendrolimus kikuchii</name>
    <dbReference type="NCBI Taxonomy" id="765133"/>
    <lineage>
        <taxon>Eukaryota</taxon>
        <taxon>Metazoa</taxon>
        <taxon>Ecdysozoa</taxon>
        <taxon>Arthropoda</taxon>
        <taxon>Hexapoda</taxon>
        <taxon>Insecta</taxon>
        <taxon>Pterygota</taxon>
        <taxon>Neoptera</taxon>
        <taxon>Endopterygota</taxon>
        <taxon>Lepidoptera</taxon>
        <taxon>Glossata</taxon>
        <taxon>Ditrysia</taxon>
        <taxon>Bombycoidea</taxon>
        <taxon>Lasiocampidae</taxon>
        <taxon>Dendrolimus</taxon>
    </lineage>
</organism>
<comment type="caution">
    <text evidence="1">The sequence shown here is derived from an EMBL/GenBank/DDBJ whole genome shotgun (WGS) entry which is preliminary data.</text>
</comment>
<protein>
    <submittedName>
        <fullName evidence="1">Uncharacterized protein</fullName>
    </submittedName>
</protein>